<evidence type="ECO:0000256" key="2">
    <source>
        <dbReference type="ARBA" id="ARBA00022448"/>
    </source>
</evidence>
<dbReference type="PANTHER" id="PTHR47737:SF1">
    <property type="entry name" value="GLYCINE BETAINE_PROLINE BETAINE TRANSPORT SYSTEM PERMEASE PROTEIN PROW"/>
    <property type="match status" value="1"/>
</dbReference>
<dbReference type="GO" id="GO:0043190">
    <property type="term" value="C:ATP-binding cassette (ABC) transporter complex"/>
    <property type="evidence" value="ECO:0007669"/>
    <property type="project" value="TreeGrafter"/>
</dbReference>
<comment type="caution">
    <text evidence="9">The sequence shown here is derived from an EMBL/GenBank/DDBJ whole genome shotgun (WGS) entry which is preliminary data.</text>
</comment>
<dbReference type="GO" id="GO:0005275">
    <property type="term" value="F:amine transmembrane transporter activity"/>
    <property type="evidence" value="ECO:0007669"/>
    <property type="project" value="TreeGrafter"/>
</dbReference>
<feature type="transmembrane region" description="Helical" evidence="7">
    <location>
        <begin position="78"/>
        <end position="103"/>
    </location>
</feature>
<evidence type="ECO:0000313" key="9">
    <source>
        <dbReference type="EMBL" id="MBC2595722.1"/>
    </source>
</evidence>
<dbReference type="SUPFAM" id="SSF161098">
    <property type="entry name" value="MetI-like"/>
    <property type="match status" value="1"/>
</dbReference>
<dbReference type="AlphaFoldDB" id="A0A842HH30"/>
<accession>A0A842HH30</accession>
<evidence type="ECO:0000256" key="7">
    <source>
        <dbReference type="RuleBase" id="RU363032"/>
    </source>
</evidence>
<feature type="transmembrane region" description="Helical" evidence="7">
    <location>
        <begin position="202"/>
        <end position="222"/>
    </location>
</feature>
<dbReference type="Pfam" id="PF00528">
    <property type="entry name" value="BPD_transp_1"/>
    <property type="match status" value="1"/>
</dbReference>
<dbReference type="GO" id="GO:0015226">
    <property type="term" value="F:carnitine transmembrane transporter activity"/>
    <property type="evidence" value="ECO:0007669"/>
    <property type="project" value="TreeGrafter"/>
</dbReference>
<dbReference type="CDD" id="cd06261">
    <property type="entry name" value="TM_PBP2"/>
    <property type="match status" value="1"/>
</dbReference>
<feature type="transmembrane region" description="Helical" evidence="7">
    <location>
        <begin position="123"/>
        <end position="149"/>
    </location>
</feature>
<evidence type="ECO:0000313" key="10">
    <source>
        <dbReference type="Proteomes" id="UP000546464"/>
    </source>
</evidence>
<dbReference type="RefSeq" id="WP_185676773.1">
    <property type="nucleotide sequence ID" value="NZ_JACHVB010000052.1"/>
</dbReference>
<keyword evidence="10" id="KW-1185">Reference proteome</keyword>
<name>A0A842HH30_9BACT</name>
<feature type="transmembrane region" description="Helical" evidence="7">
    <location>
        <begin position="234"/>
        <end position="251"/>
    </location>
</feature>
<dbReference type="PANTHER" id="PTHR47737">
    <property type="entry name" value="GLYCINE BETAINE/PROLINE BETAINE TRANSPORT SYSTEM PERMEASE PROTEIN PROW"/>
    <property type="match status" value="1"/>
</dbReference>
<gene>
    <name evidence="9" type="ORF">H5P28_15755</name>
</gene>
<sequence>MRVAANVFPDDAVRAATQKAQSSFATLDPVRLVWLSKALILALLALLAYVVSGLGMLVMCLIGFLLIMSMGMWDLTMLTLAMVVSATLFALILGVPLGVLAARSRSAEKVIRPVLDFMQTLPAFVYLIPAVFFFSLGVVPGAFATLIFAMPPAVRFTTLGIRQVPEEVVEAADAFGANDWQMLVKAQLPIAMPTIMAGLNQTIMLSLSMVVIVGMIGAGGLGEAVLSGIQQMEMGYGFESGLSIVILAIYLDRLTQAMGNKKKS</sequence>
<evidence type="ECO:0000256" key="6">
    <source>
        <dbReference type="ARBA" id="ARBA00023136"/>
    </source>
</evidence>
<keyword evidence="6 7" id="KW-0472">Membrane</keyword>
<dbReference type="InterPro" id="IPR035906">
    <property type="entry name" value="MetI-like_sf"/>
</dbReference>
<comment type="similarity">
    <text evidence="7">Belongs to the binding-protein-dependent transport system permease family.</text>
</comment>
<dbReference type="EMBL" id="JACHVB010000052">
    <property type="protein sequence ID" value="MBC2595722.1"/>
    <property type="molecule type" value="Genomic_DNA"/>
</dbReference>
<evidence type="ECO:0000256" key="5">
    <source>
        <dbReference type="ARBA" id="ARBA00022989"/>
    </source>
</evidence>
<proteinExistence type="inferred from homology"/>
<dbReference type="InterPro" id="IPR000515">
    <property type="entry name" value="MetI-like"/>
</dbReference>
<dbReference type="FunFam" id="1.10.3720.10:FF:000001">
    <property type="entry name" value="Glycine betaine ABC transporter, permease"/>
    <property type="match status" value="1"/>
</dbReference>
<dbReference type="GO" id="GO:0015871">
    <property type="term" value="P:choline transport"/>
    <property type="evidence" value="ECO:0007669"/>
    <property type="project" value="TreeGrafter"/>
</dbReference>
<keyword evidence="5 7" id="KW-1133">Transmembrane helix</keyword>
<dbReference type="Gene3D" id="1.10.3720.10">
    <property type="entry name" value="MetI-like"/>
    <property type="match status" value="1"/>
</dbReference>
<protein>
    <submittedName>
        <fullName evidence="9">ABC transporter permease subunit</fullName>
    </submittedName>
</protein>
<keyword evidence="2 7" id="KW-0813">Transport</keyword>
<organism evidence="9 10">
    <name type="scientific">Ruficoccus amylovorans</name>
    <dbReference type="NCBI Taxonomy" id="1804625"/>
    <lineage>
        <taxon>Bacteria</taxon>
        <taxon>Pseudomonadati</taxon>
        <taxon>Verrucomicrobiota</taxon>
        <taxon>Opitutia</taxon>
        <taxon>Puniceicoccales</taxon>
        <taxon>Cerasicoccaceae</taxon>
        <taxon>Ruficoccus</taxon>
    </lineage>
</organism>
<evidence type="ECO:0000256" key="4">
    <source>
        <dbReference type="ARBA" id="ARBA00022692"/>
    </source>
</evidence>
<dbReference type="PROSITE" id="PS50928">
    <property type="entry name" value="ABC_TM1"/>
    <property type="match status" value="1"/>
</dbReference>
<comment type="subcellular location">
    <subcellularLocation>
        <location evidence="1 7">Cell membrane</location>
        <topology evidence="1 7">Multi-pass membrane protein</topology>
    </subcellularLocation>
</comment>
<reference evidence="9 10" key="1">
    <citation type="submission" date="2020-07" db="EMBL/GenBank/DDBJ databases">
        <authorList>
            <person name="Feng X."/>
        </authorList>
    </citation>
    <scope>NUCLEOTIDE SEQUENCE [LARGE SCALE GENOMIC DNA]</scope>
    <source>
        <strain evidence="9 10">JCM31066</strain>
    </source>
</reference>
<dbReference type="GO" id="GO:0031460">
    <property type="term" value="P:glycine betaine transport"/>
    <property type="evidence" value="ECO:0007669"/>
    <property type="project" value="TreeGrafter"/>
</dbReference>
<evidence type="ECO:0000259" key="8">
    <source>
        <dbReference type="PROSITE" id="PS50928"/>
    </source>
</evidence>
<dbReference type="Proteomes" id="UP000546464">
    <property type="component" value="Unassembled WGS sequence"/>
</dbReference>
<feature type="domain" description="ABC transmembrane type-1" evidence="8">
    <location>
        <begin position="76"/>
        <end position="255"/>
    </location>
</feature>
<evidence type="ECO:0000256" key="3">
    <source>
        <dbReference type="ARBA" id="ARBA00022475"/>
    </source>
</evidence>
<keyword evidence="3" id="KW-1003">Cell membrane</keyword>
<feature type="transmembrane region" description="Helical" evidence="7">
    <location>
        <begin position="38"/>
        <end position="66"/>
    </location>
</feature>
<keyword evidence="4 7" id="KW-0812">Transmembrane</keyword>
<evidence type="ECO:0000256" key="1">
    <source>
        <dbReference type="ARBA" id="ARBA00004651"/>
    </source>
</evidence>